<dbReference type="GO" id="GO:0003824">
    <property type="term" value="F:catalytic activity"/>
    <property type="evidence" value="ECO:0007669"/>
    <property type="project" value="UniProtKB-ARBA"/>
</dbReference>
<feature type="domain" description="AB hydrolase-1" evidence="1">
    <location>
        <begin position="23"/>
        <end position="122"/>
    </location>
</feature>
<dbReference type="EMBL" id="BONY01000025">
    <property type="protein sequence ID" value="GIH06187.1"/>
    <property type="molecule type" value="Genomic_DNA"/>
</dbReference>
<dbReference type="Gene3D" id="3.40.50.1820">
    <property type="entry name" value="alpha/beta hydrolase"/>
    <property type="match status" value="2"/>
</dbReference>
<dbReference type="PANTHER" id="PTHR43194">
    <property type="entry name" value="HYDROLASE ALPHA/BETA FOLD FAMILY"/>
    <property type="match status" value="1"/>
</dbReference>
<accession>A0A8J3QAH5</accession>
<dbReference type="Proteomes" id="UP000612899">
    <property type="component" value="Unassembled WGS sequence"/>
</dbReference>
<evidence type="ECO:0000313" key="2">
    <source>
        <dbReference type="EMBL" id="GIH06187.1"/>
    </source>
</evidence>
<dbReference type="PRINTS" id="PR00111">
    <property type="entry name" value="ABHYDROLASE"/>
</dbReference>
<dbReference type="RefSeq" id="WP_203910009.1">
    <property type="nucleotide sequence ID" value="NZ_BONY01000025.1"/>
</dbReference>
<evidence type="ECO:0000259" key="1">
    <source>
        <dbReference type="Pfam" id="PF00561"/>
    </source>
</evidence>
<sequence length="226" mass="24396">MEFYDVFGVRLAANVTGADGAMPLLLLHSCPRDKSTWDEVAPAFAATHRVYAVDCRGFGDSDRPGSYALEAMRDDLLGLLDQIGADRVDIIGHSMGAMVAWLIAQKEPSRVAHLVIEDTPPSRPGLPPIAIGAPPQDDPGYDWEAFVQVVDQINSPDPAVFDRLDRVTAPTLLLAGGPSSPAPQHFYPDALAMLPSGRLVEIPVGHQIHRLARDEFLAEVVPFLAS</sequence>
<dbReference type="Pfam" id="PF00561">
    <property type="entry name" value="Abhydrolase_1"/>
    <property type="match status" value="1"/>
</dbReference>
<dbReference type="InterPro" id="IPR029058">
    <property type="entry name" value="AB_hydrolase_fold"/>
</dbReference>
<gene>
    <name evidence="2" type="ORF">Rhe02_42540</name>
</gene>
<name>A0A8J3QAH5_9ACTN</name>
<protein>
    <recommendedName>
        <fullName evidence="1">AB hydrolase-1 domain-containing protein</fullName>
    </recommendedName>
</protein>
<keyword evidence="3" id="KW-1185">Reference proteome</keyword>
<evidence type="ECO:0000313" key="3">
    <source>
        <dbReference type="Proteomes" id="UP000612899"/>
    </source>
</evidence>
<dbReference type="PANTHER" id="PTHR43194:SF2">
    <property type="entry name" value="PEROXISOMAL MEMBRANE PROTEIN LPX1"/>
    <property type="match status" value="1"/>
</dbReference>
<dbReference type="SUPFAM" id="SSF53474">
    <property type="entry name" value="alpha/beta-Hydrolases"/>
    <property type="match status" value="1"/>
</dbReference>
<dbReference type="InterPro" id="IPR000073">
    <property type="entry name" value="AB_hydrolase_1"/>
</dbReference>
<dbReference type="InterPro" id="IPR050228">
    <property type="entry name" value="Carboxylesterase_BioH"/>
</dbReference>
<dbReference type="AlphaFoldDB" id="A0A8J3QAH5"/>
<reference evidence="2" key="1">
    <citation type="submission" date="2021-01" db="EMBL/GenBank/DDBJ databases">
        <title>Whole genome shotgun sequence of Rhizocola hellebori NBRC 109834.</title>
        <authorList>
            <person name="Komaki H."/>
            <person name="Tamura T."/>
        </authorList>
    </citation>
    <scope>NUCLEOTIDE SEQUENCE</scope>
    <source>
        <strain evidence="2">NBRC 109834</strain>
    </source>
</reference>
<organism evidence="2 3">
    <name type="scientific">Rhizocola hellebori</name>
    <dbReference type="NCBI Taxonomy" id="1392758"/>
    <lineage>
        <taxon>Bacteria</taxon>
        <taxon>Bacillati</taxon>
        <taxon>Actinomycetota</taxon>
        <taxon>Actinomycetes</taxon>
        <taxon>Micromonosporales</taxon>
        <taxon>Micromonosporaceae</taxon>
        <taxon>Rhizocola</taxon>
    </lineage>
</organism>
<comment type="caution">
    <text evidence="2">The sequence shown here is derived from an EMBL/GenBank/DDBJ whole genome shotgun (WGS) entry which is preliminary data.</text>
</comment>
<proteinExistence type="predicted"/>